<organism evidence="10 11">
    <name type="scientific">Flavobacterium gyeonganense</name>
    <dbReference type="NCBI Taxonomy" id="1310418"/>
    <lineage>
        <taxon>Bacteria</taxon>
        <taxon>Pseudomonadati</taxon>
        <taxon>Bacteroidota</taxon>
        <taxon>Flavobacteriia</taxon>
        <taxon>Flavobacteriales</taxon>
        <taxon>Flavobacteriaceae</taxon>
        <taxon>Flavobacterium</taxon>
    </lineage>
</organism>
<dbReference type="InterPro" id="IPR005084">
    <property type="entry name" value="CBM6"/>
</dbReference>
<evidence type="ECO:0000256" key="1">
    <source>
        <dbReference type="ARBA" id="ARBA00001913"/>
    </source>
</evidence>
<dbReference type="InterPro" id="IPR011050">
    <property type="entry name" value="Pectin_lyase_fold/virulence"/>
</dbReference>
<feature type="domain" description="CBM6" evidence="9">
    <location>
        <begin position="577"/>
        <end position="701"/>
    </location>
</feature>
<dbReference type="PANTHER" id="PTHR40088">
    <property type="entry name" value="PECTATE LYASE (EUROFUNG)"/>
    <property type="match status" value="1"/>
</dbReference>
<comment type="caution">
    <text evidence="10">The sequence shown here is derived from an EMBL/GenBank/DDBJ whole genome shotgun (WGS) entry which is preliminary data.</text>
</comment>
<accession>A0ABV5H7C0</accession>
<dbReference type="InterPro" id="IPR052052">
    <property type="entry name" value="Polysaccharide_Lyase_9"/>
</dbReference>
<dbReference type="Proteomes" id="UP001589562">
    <property type="component" value="Unassembled WGS sequence"/>
</dbReference>
<protein>
    <submittedName>
        <fullName evidence="10">Right-handed parallel beta-helix repeat-containing protein</fullName>
    </submittedName>
</protein>
<keyword evidence="11" id="KW-1185">Reference proteome</keyword>
<evidence type="ECO:0000256" key="8">
    <source>
        <dbReference type="ARBA" id="ARBA00038263"/>
    </source>
</evidence>
<dbReference type="SUPFAM" id="SSF51126">
    <property type="entry name" value="Pectin lyase-like"/>
    <property type="match status" value="1"/>
</dbReference>
<evidence type="ECO:0000256" key="4">
    <source>
        <dbReference type="ARBA" id="ARBA00022723"/>
    </source>
</evidence>
<keyword evidence="4" id="KW-0479">Metal-binding</keyword>
<comment type="cofactor">
    <cofactor evidence="1">
        <name>Ca(2+)</name>
        <dbReference type="ChEBI" id="CHEBI:29108"/>
    </cofactor>
</comment>
<evidence type="ECO:0000256" key="7">
    <source>
        <dbReference type="ARBA" id="ARBA00023239"/>
    </source>
</evidence>
<keyword evidence="7" id="KW-0456">Lyase</keyword>
<dbReference type="SUPFAM" id="SSF49785">
    <property type="entry name" value="Galactose-binding domain-like"/>
    <property type="match status" value="1"/>
</dbReference>
<keyword evidence="3" id="KW-0964">Secreted</keyword>
<dbReference type="InterPro" id="IPR006626">
    <property type="entry name" value="PbH1"/>
</dbReference>
<reference evidence="10 11" key="1">
    <citation type="submission" date="2024-09" db="EMBL/GenBank/DDBJ databases">
        <authorList>
            <person name="Sun Q."/>
            <person name="Mori K."/>
        </authorList>
    </citation>
    <scope>NUCLEOTIDE SEQUENCE [LARGE SCALE GENOMIC DNA]</scope>
    <source>
        <strain evidence="10 11">CECT 8365</strain>
    </source>
</reference>
<dbReference type="InterPro" id="IPR012334">
    <property type="entry name" value="Pectin_lyas_fold"/>
</dbReference>
<evidence type="ECO:0000313" key="11">
    <source>
        <dbReference type="Proteomes" id="UP001589562"/>
    </source>
</evidence>
<dbReference type="Pfam" id="PF18998">
    <property type="entry name" value="Flg_new_2"/>
    <property type="match status" value="2"/>
</dbReference>
<dbReference type="Gene3D" id="2.60.120.260">
    <property type="entry name" value="Galactose-binding domain-like"/>
    <property type="match status" value="1"/>
</dbReference>
<evidence type="ECO:0000313" key="10">
    <source>
        <dbReference type="EMBL" id="MFB9107790.1"/>
    </source>
</evidence>
<keyword evidence="5" id="KW-0732">Signal</keyword>
<evidence type="ECO:0000259" key="9">
    <source>
        <dbReference type="PROSITE" id="PS51175"/>
    </source>
</evidence>
<dbReference type="InterPro" id="IPR008979">
    <property type="entry name" value="Galactose-bd-like_sf"/>
</dbReference>
<dbReference type="InterPro" id="IPR039448">
    <property type="entry name" value="Beta_helix"/>
</dbReference>
<dbReference type="PROSITE" id="PS51175">
    <property type="entry name" value="CBM6"/>
    <property type="match status" value="1"/>
</dbReference>
<dbReference type="PANTHER" id="PTHR40088:SF1">
    <property type="entry name" value="PECTATE LYASE PEL9"/>
    <property type="match status" value="1"/>
</dbReference>
<evidence type="ECO:0000256" key="6">
    <source>
        <dbReference type="ARBA" id="ARBA00022837"/>
    </source>
</evidence>
<name>A0ABV5H7C0_9FLAO</name>
<dbReference type="RefSeq" id="WP_278009445.1">
    <property type="nucleotide sequence ID" value="NZ_CP121112.1"/>
</dbReference>
<dbReference type="SMART" id="SM00710">
    <property type="entry name" value="PbH1"/>
    <property type="match status" value="6"/>
</dbReference>
<keyword evidence="6" id="KW-0106">Calcium</keyword>
<comment type="subcellular location">
    <subcellularLocation>
        <location evidence="2">Secreted</location>
    </subcellularLocation>
</comment>
<proteinExistence type="inferred from homology"/>
<dbReference type="Gene3D" id="2.160.20.10">
    <property type="entry name" value="Single-stranded right-handed beta-helix, Pectin lyase-like"/>
    <property type="match status" value="1"/>
</dbReference>
<sequence>MKNKLAVLFGVLLLFPLCIFSQIYVSPAGKLDNEGSIGSPTTLQNAINKIVSGQTIYMRGGIYSIASTIFITRENSGSEGNLKRIEAYNGEIPILDFSEQRENNENKGIVLDGFYWYFKGIIIRKAGDNGMLLSGNNNTIDNCIFEKNRDSGLQISRYFAAYTSIDQWPSNNLVLNCESFDNKDSLAENADGFAAKLTCGKGNIFRGCISHNNSDDGWDLYTKKKTGPIGAVLFENCVAYNNGTLTNGSTTLTGDKNGFKLGGEGIPVNHILRRCIAFGNGQHGFTDNNNLGAIEMTNNTSYNNKSNGFGFRPGGKHQFRNNISYKSFKDKNFGKDVENSNVWWIKGSTNGRNPALVISDDDFVSLTVPAVLKNEDGSPNLGDFLALKTTSDFIDAGVQATGIEFSGTAPDLGARESGSQQTTDFVLKVTGKPIAGGTVTVSPVKKSYDAGEVVTLTAMPSSGYTFKSWSDGSTTATTTFKMDTNKTITANFKSIIPATYVLTTAVNPAEGGTITVNPNKATYTEGETVMLTAIPSAGNELKSWNSGETTESITVSITAEMGITATFGKKLTGTHALRIEEASPGFCKYDGVIAINSSADNRKVTNITDASGSGINYTVKVPDSGLYSVVFRYVHRGKTTNAKVKINGTNAIDLVFPITSSTTKFATTEPLTIKLIKGVNTIRLETIDALPFANIDWMEITGEAPMAESCF</sequence>
<evidence type="ECO:0000256" key="3">
    <source>
        <dbReference type="ARBA" id="ARBA00022525"/>
    </source>
</evidence>
<evidence type="ECO:0000256" key="2">
    <source>
        <dbReference type="ARBA" id="ARBA00004613"/>
    </source>
</evidence>
<dbReference type="Pfam" id="PF13229">
    <property type="entry name" value="Beta_helix"/>
    <property type="match status" value="1"/>
</dbReference>
<comment type="similarity">
    <text evidence="8">Belongs to the polysaccharide lyase 9 family.</text>
</comment>
<dbReference type="InterPro" id="IPR044060">
    <property type="entry name" value="Bacterial_rp_domain"/>
</dbReference>
<evidence type="ECO:0000256" key="5">
    <source>
        <dbReference type="ARBA" id="ARBA00022729"/>
    </source>
</evidence>
<gene>
    <name evidence="10" type="ORF">ACFFVK_04300</name>
</gene>
<dbReference type="EMBL" id="JBHMFE010000008">
    <property type="protein sequence ID" value="MFB9107790.1"/>
    <property type="molecule type" value="Genomic_DNA"/>
</dbReference>